<keyword evidence="2" id="KW-1185">Reference proteome</keyword>
<name>A0ACB8RIC4_9AGAM</name>
<dbReference type="EMBL" id="MU275999">
    <property type="protein sequence ID" value="KAI0043946.1"/>
    <property type="molecule type" value="Genomic_DNA"/>
</dbReference>
<sequence>MASAYIQPSEMSQTTPPVARLPPEILCHIFSYLSTRPPPHHDSWMWQTVTHVCMSWRAIAIASPLLWTHVDFRSYEWTREFLRRSQSAPLYVHTQDHLLQPGGDLASIHWALEEMPRIRELHLVGHPDTLEAVEEHLLQAAPQLETLTISVTPRGKGHDPAYVLSRDVFDGHAPRLRRLSLRMCCIEPSMPILPGLTHLSMDVPDARGSYHMGTLLEILSQPTRLEAVVIKGAVTDGETRICDTDHGAVSLPRLSSLRLSGSTAACTHLLAHLSIPRSAVRRSSYRILLADNKDDNASDGLDLLDSVERETSDGMGSESIWTVT</sequence>
<evidence type="ECO:0000313" key="2">
    <source>
        <dbReference type="Proteomes" id="UP000814033"/>
    </source>
</evidence>
<reference evidence="1" key="2">
    <citation type="journal article" date="2022" name="New Phytol.">
        <title>Evolutionary transition to the ectomycorrhizal habit in the genomes of a hyperdiverse lineage of mushroom-forming fungi.</title>
        <authorList>
            <person name="Looney B."/>
            <person name="Miyauchi S."/>
            <person name="Morin E."/>
            <person name="Drula E."/>
            <person name="Courty P.E."/>
            <person name="Kohler A."/>
            <person name="Kuo A."/>
            <person name="LaButti K."/>
            <person name="Pangilinan J."/>
            <person name="Lipzen A."/>
            <person name="Riley R."/>
            <person name="Andreopoulos W."/>
            <person name="He G."/>
            <person name="Johnson J."/>
            <person name="Nolan M."/>
            <person name="Tritt A."/>
            <person name="Barry K.W."/>
            <person name="Grigoriev I.V."/>
            <person name="Nagy L.G."/>
            <person name="Hibbett D."/>
            <person name="Henrissat B."/>
            <person name="Matheny P.B."/>
            <person name="Labbe J."/>
            <person name="Martin F.M."/>
        </authorList>
    </citation>
    <scope>NUCLEOTIDE SEQUENCE</scope>
    <source>
        <strain evidence="1">FP105234-sp</strain>
    </source>
</reference>
<proteinExistence type="predicted"/>
<gene>
    <name evidence="1" type="ORF">FA95DRAFT_330312</name>
</gene>
<accession>A0ACB8RIC4</accession>
<evidence type="ECO:0000313" key="1">
    <source>
        <dbReference type="EMBL" id="KAI0043946.1"/>
    </source>
</evidence>
<organism evidence="1 2">
    <name type="scientific">Auriscalpium vulgare</name>
    <dbReference type="NCBI Taxonomy" id="40419"/>
    <lineage>
        <taxon>Eukaryota</taxon>
        <taxon>Fungi</taxon>
        <taxon>Dikarya</taxon>
        <taxon>Basidiomycota</taxon>
        <taxon>Agaricomycotina</taxon>
        <taxon>Agaricomycetes</taxon>
        <taxon>Russulales</taxon>
        <taxon>Auriscalpiaceae</taxon>
        <taxon>Auriscalpium</taxon>
    </lineage>
</organism>
<comment type="caution">
    <text evidence="1">The sequence shown here is derived from an EMBL/GenBank/DDBJ whole genome shotgun (WGS) entry which is preliminary data.</text>
</comment>
<dbReference type="Proteomes" id="UP000814033">
    <property type="component" value="Unassembled WGS sequence"/>
</dbReference>
<reference evidence="1" key="1">
    <citation type="submission" date="2021-02" db="EMBL/GenBank/DDBJ databases">
        <authorList>
            <consortium name="DOE Joint Genome Institute"/>
            <person name="Ahrendt S."/>
            <person name="Looney B.P."/>
            <person name="Miyauchi S."/>
            <person name="Morin E."/>
            <person name="Drula E."/>
            <person name="Courty P.E."/>
            <person name="Chicoki N."/>
            <person name="Fauchery L."/>
            <person name="Kohler A."/>
            <person name="Kuo A."/>
            <person name="Labutti K."/>
            <person name="Pangilinan J."/>
            <person name="Lipzen A."/>
            <person name="Riley R."/>
            <person name="Andreopoulos W."/>
            <person name="He G."/>
            <person name="Johnson J."/>
            <person name="Barry K.W."/>
            <person name="Grigoriev I.V."/>
            <person name="Nagy L."/>
            <person name="Hibbett D."/>
            <person name="Henrissat B."/>
            <person name="Matheny P.B."/>
            <person name="Labbe J."/>
            <person name="Martin F."/>
        </authorList>
    </citation>
    <scope>NUCLEOTIDE SEQUENCE</scope>
    <source>
        <strain evidence="1">FP105234-sp</strain>
    </source>
</reference>
<protein>
    <submittedName>
        <fullName evidence="1">Uncharacterized protein</fullName>
    </submittedName>
</protein>